<keyword evidence="8" id="KW-0807">Transducer</keyword>
<comment type="subcellular location">
    <subcellularLocation>
        <location evidence="1">Cell membrane</location>
        <topology evidence="1">Multi-pass membrane protein</topology>
    </subcellularLocation>
</comment>
<dbReference type="PROSITE" id="PS50262">
    <property type="entry name" value="G_PROTEIN_RECEP_F1_2"/>
    <property type="match status" value="1"/>
</dbReference>
<evidence type="ECO:0000259" key="10">
    <source>
        <dbReference type="PROSITE" id="PS50262"/>
    </source>
</evidence>
<evidence type="ECO:0000256" key="4">
    <source>
        <dbReference type="ARBA" id="ARBA00022989"/>
    </source>
</evidence>
<dbReference type="SUPFAM" id="SSF81321">
    <property type="entry name" value="Family A G protein-coupled receptor-like"/>
    <property type="match status" value="1"/>
</dbReference>
<keyword evidence="4 9" id="KW-1133">Transmembrane helix</keyword>
<dbReference type="GO" id="GO:0007218">
    <property type="term" value="P:neuropeptide signaling pathway"/>
    <property type="evidence" value="ECO:0007669"/>
    <property type="project" value="TreeGrafter"/>
</dbReference>
<dbReference type="AlphaFoldDB" id="A0A813YPU6"/>
<name>A0A813YPU6_9BILA</name>
<keyword evidence="7" id="KW-0675">Receptor</keyword>
<feature type="transmembrane region" description="Helical" evidence="9">
    <location>
        <begin position="234"/>
        <end position="261"/>
    </location>
</feature>
<feature type="transmembrane region" description="Helical" evidence="9">
    <location>
        <begin position="20"/>
        <end position="41"/>
    </location>
</feature>
<accession>A0A813YPU6</accession>
<feature type="transmembrane region" description="Helical" evidence="9">
    <location>
        <begin position="186"/>
        <end position="213"/>
    </location>
</feature>
<feature type="transmembrane region" description="Helical" evidence="9">
    <location>
        <begin position="281"/>
        <end position="299"/>
    </location>
</feature>
<evidence type="ECO:0000256" key="5">
    <source>
        <dbReference type="ARBA" id="ARBA00023040"/>
    </source>
</evidence>
<evidence type="ECO:0000256" key="1">
    <source>
        <dbReference type="ARBA" id="ARBA00004651"/>
    </source>
</evidence>
<feature type="domain" description="G-protein coupled receptors family 1 profile" evidence="10">
    <location>
        <begin position="35"/>
        <end position="296"/>
    </location>
</feature>
<evidence type="ECO:0000256" key="6">
    <source>
        <dbReference type="ARBA" id="ARBA00023136"/>
    </source>
</evidence>
<dbReference type="Proteomes" id="UP000663860">
    <property type="component" value="Unassembled WGS sequence"/>
</dbReference>
<keyword evidence="5" id="KW-0297">G-protein coupled receptor</keyword>
<evidence type="ECO:0000313" key="13">
    <source>
        <dbReference type="Proteomes" id="UP000663860"/>
    </source>
</evidence>
<dbReference type="GO" id="GO:0005886">
    <property type="term" value="C:plasma membrane"/>
    <property type="evidence" value="ECO:0007669"/>
    <property type="project" value="UniProtKB-SubCell"/>
</dbReference>
<dbReference type="EMBL" id="CAJOBB010001813">
    <property type="protein sequence ID" value="CAF3906965.1"/>
    <property type="molecule type" value="Genomic_DNA"/>
</dbReference>
<evidence type="ECO:0000256" key="8">
    <source>
        <dbReference type="ARBA" id="ARBA00023224"/>
    </source>
</evidence>
<evidence type="ECO:0000313" key="12">
    <source>
        <dbReference type="EMBL" id="CAF3906965.1"/>
    </source>
</evidence>
<evidence type="ECO:0000313" key="11">
    <source>
        <dbReference type="EMBL" id="CAF0887605.1"/>
    </source>
</evidence>
<evidence type="ECO:0000256" key="7">
    <source>
        <dbReference type="ARBA" id="ARBA00023170"/>
    </source>
</evidence>
<dbReference type="InterPro" id="IPR017452">
    <property type="entry name" value="GPCR_Rhodpsn_7TM"/>
</dbReference>
<dbReference type="Gene3D" id="1.20.1070.10">
    <property type="entry name" value="Rhodopsin 7-helix transmembrane proteins"/>
    <property type="match status" value="1"/>
</dbReference>
<evidence type="ECO:0000256" key="3">
    <source>
        <dbReference type="ARBA" id="ARBA00022692"/>
    </source>
</evidence>
<feature type="transmembrane region" description="Helical" evidence="9">
    <location>
        <begin position="98"/>
        <end position="122"/>
    </location>
</feature>
<protein>
    <recommendedName>
        <fullName evidence="10">G-protein coupled receptors family 1 profile domain-containing protein</fullName>
    </recommendedName>
</protein>
<dbReference type="PANTHER" id="PTHR24230">
    <property type="entry name" value="G-PROTEIN COUPLED RECEPTOR"/>
    <property type="match status" value="1"/>
</dbReference>
<reference evidence="11" key="1">
    <citation type="submission" date="2021-02" db="EMBL/GenBank/DDBJ databases">
        <authorList>
            <person name="Nowell W R."/>
        </authorList>
    </citation>
    <scope>NUCLEOTIDE SEQUENCE</scope>
</reference>
<dbReference type="EMBL" id="CAJNOE010000086">
    <property type="protein sequence ID" value="CAF0887605.1"/>
    <property type="molecule type" value="Genomic_DNA"/>
</dbReference>
<gene>
    <name evidence="11" type="ORF">IZO911_LOCUS11538</name>
    <name evidence="12" type="ORF">KXQ929_LOCUS23134</name>
</gene>
<evidence type="ECO:0000256" key="9">
    <source>
        <dbReference type="SAM" id="Phobius"/>
    </source>
</evidence>
<keyword evidence="3 9" id="KW-0812">Transmembrane</keyword>
<comment type="caution">
    <text evidence="11">The sequence shown here is derived from an EMBL/GenBank/DDBJ whole genome shotgun (WGS) entry which is preliminary data.</text>
</comment>
<evidence type="ECO:0000256" key="2">
    <source>
        <dbReference type="ARBA" id="ARBA00022475"/>
    </source>
</evidence>
<keyword evidence="2" id="KW-1003">Cell membrane</keyword>
<dbReference type="GO" id="GO:0008528">
    <property type="term" value="F:G protein-coupled peptide receptor activity"/>
    <property type="evidence" value="ECO:0007669"/>
    <property type="project" value="TreeGrafter"/>
</dbReference>
<proteinExistence type="predicted"/>
<keyword evidence="6 9" id="KW-0472">Membrane</keyword>
<feature type="transmembrane region" description="Helical" evidence="9">
    <location>
        <begin position="143"/>
        <end position="166"/>
    </location>
</feature>
<organism evidence="11 13">
    <name type="scientific">Adineta steineri</name>
    <dbReference type="NCBI Taxonomy" id="433720"/>
    <lineage>
        <taxon>Eukaryota</taxon>
        <taxon>Metazoa</taxon>
        <taxon>Spiralia</taxon>
        <taxon>Gnathifera</taxon>
        <taxon>Rotifera</taxon>
        <taxon>Eurotatoria</taxon>
        <taxon>Bdelloidea</taxon>
        <taxon>Adinetida</taxon>
        <taxon>Adinetidae</taxon>
        <taxon>Adineta</taxon>
    </lineage>
</organism>
<dbReference type="Proteomes" id="UP000663868">
    <property type="component" value="Unassembled WGS sequence"/>
</dbReference>
<sequence length="325" mass="38517">MTNDTDYTTLQLYNYMSEQITKYIGVFLYIICLFGTVLNILTLLQRTYKTRSCTLYLITASACDFAHLNLEPLSNILQNGFNYDWTINSLIYCKTKSYLAYVFTVTSGTLTTSASITQYFLSSDKSTRWYYARRHIGIRCIKFTFIFWFTVSIPILFCSDRFYHIFQKERLICSNPARHIYCYTVQLLYICLFNGFLPPFIMLIFGLLTHQNVHQLGQRTRHKSIRIQRINQQLISMLILQAIKSTIASIPYSIFNCYWLSTMNNNKSLLLQAKENLIHQFSYLLFWSNYTSFFIYIYSSQIFRHQCMKALKKIICCLYGERKRR</sequence>